<dbReference type="Gene3D" id="3.30.565.10">
    <property type="entry name" value="Histidine kinase-like ATPase, C-terminal domain"/>
    <property type="match status" value="1"/>
</dbReference>
<dbReference type="PANTHER" id="PTHR35526">
    <property type="entry name" value="ANTI-SIGMA-F FACTOR RSBW-RELATED"/>
    <property type="match status" value="1"/>
</dbReference>
<sequence length="274" mass="29948">MQTGALVISLAGGANVVQAHLLRRAVARCMVHRPPYLVLDCTGSSRRTLLPAVLPVLVVNTYARRRGMAMVICGSVPVLRQLLRRFPARRVRAYPSLADALTALPPYPCPPGVRRAHLRMPASPDAAGAARRLVRECCRRWGVEAGADNGQLVVSELVANAAEHARTEIDVTVSQYRGRLRIAVGDRSQQLPTVDRRQPAGLALAERGRGLDLVARSAAGFGVLPASDGKIVWASVPVPRPRRVVLARLRRLRRWRSPAWLSRPRPVAGRLRLA</sequence>
<proteinExistence type="predicted"/>
<dbReference type="GO" id="GO:0005524">
    <property type="term" value="F:ATP binding"/>
    <property type="evidence" value="ECO:0007669"/>
    <property type="project" value="UniProtKB-KW"/>
</dbReference>
<name>A0ABV6NZL3_9ACTN</name>
<evidence type="ECO:0000313" key="4">
    <source>
        <dbReference type="Proteomes" id="UP001589894"/>
    </source>
</evidence>
<keyword evidence="1" id="KW-0418">Kinase</keyword>
<reference evidence="3 4" key="1">
    <citation type="submission" date="2024-09" db="EMBL/GenBank/DDBJ databases">
        <authorList>
            <person name="Sun Q."/>
            <person name="Mori K."/>
        </authorList>
    </citation>
    <scope>NUCLEOTIDE SEQUENCE [LARGE SCALE GENOMIC DNA]</scope>
    <source>
        <strain evidence="3 4">TBRC 2205</strain>
    </source>
</reference>
<evidence type="ECO:0000259" key="2">
    <source>
        <dbReference type="Pfam" id="PF13581"/>
    </source>
</evidence>
<evidence type="ECO:0000256" key="1">
    <source>
        <dbReference type="ARBA" id="ARBA00022527"/>
    </source>
</evidence>
<keyword evidence="1" id="KW-0808">Transferase</keyword>
<keyword evidence="3" id="KW-0547">Nucleotide-binding</keyword>
<organism evidence="3 4">
    <name type="scientific">Plantactinospora siamensis</name>
    <dbReference type="NCBI Taxonomy" id="555372"/>
    <lineage>
        <taxon>Bacteria</taxon>
        <taxon>Bacillati</taxon>
        <taxon>Actinomycetota</taxon>
        <taxon>Actinomycetes</taxon>
        <taxon>Micromonosporales</taxon>
        <taxon>Micromonosporaceae</taxon>
        <taxon>Plantactinospora</taxon>
    </lineage>
</organism>
<dbReference type="PANTHER" id="PTHR35526:SF3">
    <property type="entry name" value="ANTI-SIGMA-F FACTOR RSBW"/>
    <property type="match status" value="1"/>
</dbReference>
<dbReference type="EMBL" id="JBHLUE010000016">
    <property type="protein sequence ID" value="MFC0566169.1"/>
    <property type="molecule type" value="Genomic_DNA"/>
</dbReference>
<evidence type="ECO:0000313" key="3">
    <source>
        <dbReference type="EMBL" id="MFC0566169.1"/>
    </source>
</evidence>
<dbReference type="InterPro" id="IPR050267">
    <property type="entry name" value="Anti-sigma-factor_SerPK"/>
</dbReference>
<protein>
    <submittedName>
        <fullName evidence="3">ATP-binding protein</fullName>
    </submittedName>
</protein>
<dbReference type="InterPro" id="IPR003594">
    <property type="entry name" value="HATPase_dom"/>
</dbReference>
<dbReference type="Gene3D" id="3.30.750.24">
    <property type="entry name" value="STAS domain"/>
    <property type="match status" value="1"/>
</dbReference>
<dbReference type="InterPro" id="IPR036513">
    <property type="entry name" value="STAS_dom_sf"/>
</dbReference>
<dbReference type="Pfam" id="PF13581">
    <property type="entry name" value="HATPase_c_2"/>
    <property type="match status" value="1"/>
</dbReference>
<keyword evidence="3" id="KW-0067">ATP-binding</keyword>
<dbReference type="Proteomes" id="UP001589894">
    <property type="component" value="Unassembled WGS sequence"/>
</dbReference>
<accession>A0ABV6NZL3</accession>
<keyword evidence="4" id="KW-1185">Reference proteome</keyword>
<comment type="caution">
    <text evidence="3">The sequence shown here is derived from an EMBL/GenBank/DDBJ whole genome shotgun (WGS) entry which is preliminary data.</text>
</comment>
<keyword evidence="1" id="KW-0723">Serine/threonine-protein kinase</keyword>
<gene>
    <name evidence="3" type="ORF">ACFFHU_18765</name>
</gene>
<feature type="domain" description="Histidine kinase/HSP90-like ATPase" evidence="2">
    <location>
        <begin position="120"/>
        <end position="217"/>
    </location>
</feature>
<dbReference type="SUPFAM" id="SSF55874">
    <property type="entry name" value="ATPase domain of HSP90 chaperone/DNA topoisomerase II/histidine kinase"/>
    <property type="match status" value="1"/>
</dbReference>
<dbReference type="InterPro" id="IPR036890">
    <property type="entry name" value="HATPase_C_sf"/>
</dbReference>
<dbReference type="CDD" id="cd16936">
    <property type="entry name" value="HATPase_RsbW-like"/>
    <property type="match status" value="1"/>
</dbReference>